<feature type="binding site" evidence="7">
    <location>
        <position position="63"/>
    </location>
    <ligand>
        <name>tRNA</name>
        <dbReference type="ChEBI" id="CHEBI:17843"/>
    </ligand>
</feature>
<dbReference type="GO" id="GO:0004045">
    <property type="term" value="F:peptidyl-tRNA hydrolase activity"/>
    <property type="evidence" value="ECO:0007669"/>
    <property type="project" value="UniProtKB-UniRule"/>
</dbReference>
<dbReference type="FunFam" id="3.40.50.1470:FF:000001">
    <property type="entry name" value="Peptidyl-tRNA hydrolase"/>
    <property type="match status" value="1"/>
</dbReference>
<reference evidence="10 11" key="3">
    <citation type="submission" date="2019-07" db="EMBL/GenBank/DDBJ databases">
        <authorList>
            <person name="Papic B."/>
        </authorList>
    </citation>
    <scope>NUCLEOTIDE SEQUENCE [LARGE SCALE GENOMIC DNA]</scope>
    <source>
        <strain evidence="10 11">L8b</strain>
    </source>
</reference>
<dbReference type="Proteomes" id="UP000319322">
    <property type="component" value="Unassembled WGS sequence"/>
</dbReference>
<feature type="binding site" evidence="7">
    <location>
        <position position="13"/>
    </location>
    <ligand>
        <name>tRNA</name>
        <dbReference type="ChEBI" id="CHEBI:17843"/>
    </ligand>
</feature>
<dbReference type="OrthoDB" id="9800507at2"/>
<dbReference type="InterPro" id="IPR018171">
    <property type="entry name" value="Pept_tRNA_hydro_CS"/>
</dbReference>
<dbReference type="GO" id="GO:0005737">
    <property type="term" value="C:cytoplasm"/>
    <property type="evidence" value="ECO:0007669"/>
    <property type="project" value="UniProtKB-SubCell"/>
</dbReference>
<comment type="function">
    <text evidence="7">Catalyzes the release of premature peptidyl moieties from peptidyl-tRNA molecules trapped in stalled 50S ribosomal subunits, and thus maintains levels of free tRNAs and 50S ribosomes.</text>
</comment>
<name>A0A553UPE4_9HELI</name>
<evidence type="ECO:0000256" key="8">
    <source>
        <dbReference type="RuleBase" id="RU000673"/>
    </source>
</evidence>
<evidence type="ECO:0000256" key="5">
    <source>
        <dbReference type="ARBA" id="ARBA00038063"/>
    </source>
</evidence>
<proteinExistence type="inferred from homology"/>
<accession>A0A553UPE4</accession>
<keyword evidence="3 7" id="KW-0378">Hydrolase</keyword>
<comment type="similarity">
    <text evidence="5 7 9">Belongs to the PTH family.</text>
</comment>
<evidence type="ECO:0000313" key="10">
    <source>
        <dbReference type="EMBL" id="TSA82099.1"/>
    </source>
</evidence>
<keyword evidence="11" id="KW-1185">Reference proteome</keyword>
<feature type="binding site" evidence="7">
    <location>
        <position position="61"/>
    </location>
    <ligand>
        <name>tRNA</name>
        <dbReference type="ChEBI" id="CHEBI:17843"/>
    </ligand>
</feature>
<organism evidence="10 11">
    <name type="scientific">Helicobacter mehlei</name>
    <dbReference type="NCBI Taxonomy" id="2316080"/>
    <lineage>
        <taxon>Bacteria</taxon>
        <taxon>Pseudomonadati</taxon>
        <taxon>Campylobacterota</taxon>
        <taxon>Epsilonproteobacteria</taxon>
        <taxon>Campylobacterales</taxon>
        <taxon>Helicobacteraceae</taxon>
        <taxon>Helicobacter</taxon>
    </lineage>
</organism>
<evidence type="ECO:0000256" key="1">
    <source>
        <dbReference type="ARBA" id="ARBA00013260"/>
    </source>
</evidence>
<keyword evidence="7" id="KW-0963">Cytoplasm</keyword>
<dbReference type="PANTHER" id="PTHR17224:SF1">
    <property type="entry name" value="PEPTIDYL-TRNA HYDROLASE"/>
    <property type="match status" value="1"/>
</dbReference>
<dbReference type="InterPro" id="IPR036416">
    <property type="entry name" value="Pept_tRNA_hydro_sf"/>
</dbReference>
<dbReference type="GO" id="GO:0006515">
    <property type="term" value="P:protein quality control for misfolded or incompletely synthesized proteins"/>
    <property type="evidence" value="ECO:0007669"/>
    <property type="project" value="UniProtKB-UniRule"/>
</dbReference>
<sequence length="186" mass="20811">MLIVGLGNPTPAYAHTRHNVGFDILDLLARSLGISFTHSQKYQADYAKVGVQGYLLKPMTYMNLSGQALAAFLRYHDTQSVLIVHDDLDLPLGAVRFKSKGGHGGHNGLKSIEQHYPHPVYKMKIGIGRSALKHDTIAYVLQRFSPEQESLKEQIFTHALKALEFYLQQGNFSAMQNRFTLKSLSP</sequence>
<comment type="catalytic activity">
    <reaction evidence="7 8">
        <text>an N-acyl-L-alpha-aminoacyl-tRNA + H2O = an N-acyl-L-amino acid + a tRNA + H(+)</text>
        <dbReference type="Rhea" id="RHEA:54448"/>
        <dbReference type="Rhea" id="RHEA-COMP:10123"/>
        <dbReference type="Rhea" id="RHEA-COMP:13883"/>
        <dbReference type="ChEBI" id="CHEBI:15377"/>
        <dbReference type="ChEBI" id="CHEBI:15378"/>
        <dbReference type="ChEBI" id="CHEBI:59874"/>
        <dbReference type="ChEBI" id="CHEBI:78442"/>
        <dbReference type="ChEBI" id="CHEBI:138191"/>
        <dbReference type="EC" id="3.1.1.29"/>
    </reaction>
</comment>
<gene>
    <name evidence="7 10" type="primary">pth</name>
    <name evidence="10" type="ORF">FNE76_06050</name>
</gene>
<feature type="site" description="Stabilizes the basic form of H active site to accept a proton" evidence="7">
    <location>
        <position position="86"/>
    </location>
</feature>
<evidence type="ECO:0000256" key="9">
    <source>
        <dbReference type="RuleBase" id="RU004320"/>
    </source>
</evidence>
<evidence type="ECO:0000256" key="7">
    <source>
        <dbReference type="HAMAP-Rule" id="MF_00083"/>
    </source>
</evidence>
<protein>
    <recommendedName>
        <fullName evidence="6 7">Peptidyl-tRNA hydrolase</fullName>
        <shortName evidence="7">Pth</shortName>
        <ecNumber evidence="1 7">3.1.1.29</ecNumber>
    </recommendedName>
</protein>
<feature type="binding site" evidence="7">
    <location>
        <position position="107"/>
    </location>
    <ligand>
        <name>tRNA</name>
        <dbReference type="ChEBI" id="CHEBI:17843"/>
    </ligand>
</feature>
<dbReference type="PROSITE" id="PS01195">
    <property type="entry name" value="PEPT_TRNA_HYDROL_1"/>
    <property type="match status" value="1"/>
</dbReference>
<keyword evidence="4 7" id="KW-0694">RNA-binding</keyword>
<dbReference type="EMBL" id="VKGC01000016">
    <property type="protein sequence ID" value="TSA82099.1"/>
    <property type="molecule type" value="Genomic_DNA"/>
</dbReference>
<dbReference type="Pfam" id="PF01195">
    <property type="entry name" value="Pept_tRNA_hydro"/>
    <property type="match status" value="1"/>
</dbReference>
<dbReference type="InterPro" id="IPR001328">
    <property type="entry name" value="Pept_tRNA_hydro"/>
</dbReference>
<dbReference type="PANTHER" id="PTHR17224">
    <property type="entry name" value="PEPTIDYL-TRNA HYDROLASE"/>
    <property type="match status" value="1"/>
</dbReference>
<comment type="subcellular location">
    <subcellularLocation>
        <location evidence="7">Cytoplasm</location>
    </subcellularLocation>
</comment>
<feature type="site" description="Discriminates between blocked and unblocked aminoacyl-tRNA" evidence="7">
    <location>
        <position position="8"/>
    </location>
</feature>
<evidence type="ECO:0000256" key="6">
    <source>
        <dbReference type="ARBA" id="ARBA00050038"/>
    </source>
</evidence>
<dbReference type="GO" id="GO:0072344">
    <property type="term" value="P:rescue of stalled ribosome"/>
    <property type="evidence" value="ECO:0007669"/>
    <property type="project" value="UniProtKB-UniRule"/>
</dbReference>
<evidence type="ECO:0000256" key="3">
    <source>
        <dbReference type="ARBA" id="ARBA00022801"/>
    </source>
</evidence>
<evidence type="ECO:0000256" key="4">
    <source>
        <dbReference type="ARBA" id="ARBA00022884"/>
    </source>
</evidence>
<reference evidence="11" key="2">
    <citation type="submission" date="2019-07" db="EMBL/GenBank/DDBJ databases">
        <title>Helicobacter labacensis sp. nov., Helicobacter mehlei sp. nov. and Helicobacter vulpis sp. nov., isolated from gastric mucosa of red fox (Vulpis vulpis).</title>
        <authorList>
            <person name="Papic B."/>
        </authorList>
    </citation>
    <scope>NUCLEOTIDE SEQUENCE [LARGE SCALE GENOMIC DNA]</scope>
    <source>
        <strain evidence="11">L8b</strain>
    </source>
</reference>
<comment type="subunit">
    <text evidence="7">Monomer.</text>
</comment>
<comment type="caution">
    <text evidence="10">The sequence shown here is derived from an EMBL/GenBank/DDBJ whole genome shotgun (WGS) entry which is preliminary data.</text>
</comment>
<dbReference type="PROSITE" id="PS01196">
    <property type="entry name" value="PEPT_TRNA_HYDROL_2"/>
    <property type="match status" value="1"/>
</dbReference>
<dbReference type="NCBIfam" id="TIGR00447">
    <property type="entry name" value="pth"/>
    <property type="match status" value="1"/>
</dbReference>
<dbReference type="Gene3D" id="3.40.50.1470">
    <property type="entry name" value="Peptidyl-tRNA hydrolase"/>
    <property type="match status" value="1"/>
</dbReference>
<dbReference type="CDD" id="cd00462">
    <property type="entry name" value="PTH"/>
    <property type="match status" value="1"/>
</dbReference>
<dbReference type="AlphaFoldDB" id="A0A553UPE4"/>
<reference evidence="10 11" key="1">
    <citation type="submission" date="2019-07" db="EMBL/GenBank/DDBJ databases">
        <title>Helicobacter labacensis sp. nov., Helicobacter mehlei sp. nov. and Helicobacter vulpis sp. nov., isolated from gastric mucosa of red fox (Vulpis vulpis).</title>
        <authorList>
            <person name="Kusar D."/>
            <person name="Gruntar I."/>
            <person name="Pate M."/>
            <person name="Zajc U."/>
            <person name="Ocepek M."/>
        </authorList>
    </citation>
    <scope>NUCLEOTIDE SEQUENCE [LARGE SCALE GENOMIC DNA]</scope>
    <source>
        <strain evidence="10 11">L8b</strain>
    </source>
</reference>
<dbReference type="EC" id="3.1.1.29" evidence="1 7"/>
<dbReference type="RefSeq" id="WP_120948596.1">
    <property type="nucleotide sequence ID" value="NZ_QXQP01000019.1"/>
</dbReference>
<comment type="function">
    <text evidence="7">Hydrolyzes ribosome-free peptidyl-tRNAs (with 1 or more amino acids incorporated), which drop off the ribosome during protein synthesis, or as a result of ribosome stalling.</text>
</comment>
<evidence type="ECO:0000256" key="2">
    <source>
        <dbReference type="ARBA" id="ARBA00022555"/>
    </source>
</evidence>
<feature type="active site" description="Proton acceptor" evidence="7">
    <location>
        <position position="18"/>
    </location>
</feature>
<keyword evidence="2 7" id="KW-0820">tRNA-binding</keyword>
<dbReference type="SUPFAM" id="SSF53178">
    <property type="entry name" value="Peptidyl-tRNA hydrolase-like"/>
    <property type="match status" value="1"/>
</dbReference>
<dbReference type="GO" id="GO:0000049">
    <property type="term" value="F:tRNA binding"/>
    <property type="evidence" value="ECO:0007669"/>
    <property type="project" value="UniProtKB-UniRule"/>
</dbReference>
<dbReference type="HAMAP" id="MF_00083">
    <property type="entry name" value="Pept_tRNA_hydro_bact"/>
    <property type="match status" value="1"/>
</dbReference>
<evidence type="ECO:0000313" key="11">
    <source>
        <dbReference type="Proteomes" id="UP000319322"/>
    </source>
</evidence>